<feature type="non-terminal residue" evidence="2">
    <location>
        <position position="1"/>
    </location>
</feature>
<dbReference type="EMBL" id="DYZA01000048">
    <property type="protein sequence ID" value="HJD96521.1"/>
    <property type="molecule type" value="Genomic_DNA"/>
</dbReference>
<dbReference type="PANTHER" id="PTHR42928">
    <property type="entry name" value="TRICARBOXYLATE-BINDING PROTEIN"/>
    <property type="match status" value="1"/>
</dbReference>
<comment type="similarity">
    <text evidence="1">Belongs to the UPF0065 (bug) family.</text>
</comment>
<dbReference type="Proteomes" id="UP000698963">
    <property type="component" value="Unassembled WGS sequence"/>
</dbReference>
<dbReference type="PANTHER" id="PTHR42928:SF5">
    <property type="entry name" value="BLR1237 PROTEIN"/>
    <property type="match status" value="1"/>
</dbReference>
<evidence type="ECO:0000313" key="3">
    <source>
        <dbReference type="Proteomes" id="UP000698963"/>
    </source>
</evidence>
<protein>
    <submittedName>
        <fullName evidence="2">Tripartite tricarboxylate transporter substrate binding protein</fullName>
    </submittedName>
</protein>
<proteinExistence type="inferred from homology"/>
<dbReference type="PIRSF" id="PIRSF017082">
    <property type="entry name" value="YflP"/>
    <property type="match status" value="1"/>
</dbReference>
<comment type="caution">
    <text evidence="2">The sequence shown here is derived from an EMBL/GenBank/DDBJ whole genome shotgun (WGS) entry which is preliminary data.</text>
</comment>
<accession>A0A921AUW8</accession>
<evidence type="ECO:0000313" key="2">
    <source>
        <dbReference type="EMBL" id="HJD96521.1"/>
    </source>
</evidence>
<name>A0A921AUW8_9BACT</name>
<sequence>VATCFAMVQPAFAEYPDKNIKVIVPYSAGGGVDVPVRMMADLAGPYINGHKLIVENMPAGGSIAGSTAVFKAPADGYTMLGYTPTTIMAALTRQTPFKVDSFKPIAAFCQDPTVIVVRADSPIKDLKQFMDTAKQRKIIINISAPGNIPQLGGMLLEKQFNVQFSYVVAKSGGMQITQLLGGHVEAALLSLGEASVNIAAGKVRCIGIMSDKKYEGFENLTPFSSIGFFYTGMNGERSSEWGTTRGLAVRADTPDDVVKKLDEIFGKVINTPEFQARMQKAGFPCVYMNSETFSQTMDNIAHTCSFLLQDQIKAN</sequence>
<dbReference type="Gene3D" id="3.40.190.10">
    <property type="entry name" value="Periplasmic binding protein-like II"/>
    <property type="match status" value="1"/>
</dbReference>
<organism evidence="2 3">
    <name type="scientific">Mailhella massiliensis</name>
    <dbReference type="NCBI Taxonomy" id="1903261"/>
    <lineage>
        <taxon>Bacteria</taxon>
        <taxon>Pseudomonadati</taxon>
        <taxon>Thermodesulfobacteriota</taxon>
        <taxon>Desulfovibrionia</taxon>
        <taxon>Desulfovibrionales</taxon>
        <taxon>Desulfovibrionaceae</taxon>
        <taxon>Mailhella</taxon>
    </lineage>
</organism>
<dbReference type="RefSeq" id="WP_304120895.1">
    <property type="nucleotide sequence ID" value="NZ_DYZA01000048.1"/>
</dbReference>
<dbReference type="CDD" id="cd07012">
    <property type="entry name" value="PBP2_Bug_TTT"/>
    <property type="match status" value="1"/>
</dbReference>
<gene>
    <name evidence="2" type="ORF">K8W16_02595</name>
</gene>
<dbReference type="AlphaFoldDB" id="A0A921AUW8"/>
<dbReference type="SUPFAM" id="SSF53850">
    <property type="entry name" value="Periplasmic binding protein-like II"/>
    <property type="match status" value="1"/>
</dbReference>
<dbReference type="InterPro" id="IPR005064">
    <property type="entry name" value="BUG"/>
</dbReference>
<reference evidence="2" key="2">
    <citation type="submission" date="2021-09" db="EMBL/GenBank/DDBJ databases">
        <authorList>
            <person name="Gilroy R."/>
        </authorList>
    </citation>
    <scope>NUCLEOTIDE SEQUENCE</scope>
    <source>
        <strain evidence="2">ChiGjej2B2-19336</strain>
    </source>
</reference>
<dbReference type="Gene3D" id="3.40.190.150">
    <property type="entry name" value="Bordetella uptake gene, domain 1"/>
    <property type="match status" value="1"/>
</dbReference>
<reference evidence="2" key="1">
    <citation type="journal article" date="2021" name="PeerJ">
        <title>Extensive microbial diversity within the chicken gut microbiome revealed by metagenomics and culture.</title>
        <authorList>
            <person name="Gilroy R."/>
            <person name="Ravi A."/>
            <person name="Getino M."/>
            <person name="Pursley I."/>
            <person name="Horton D.L."/>
            <person name="Alikhan N.F."/>
            <person name="Baker D."/>
            <person name="Gharbi K."/>
            <person name="Hall N."/>
            <person name="Watson M."/>
            <person name="Adriaenssens E.M."/>
            <person name="Foster-Nyarko E."/>
            <person name="Jarju S."/>
            <person name="Secka A."/>
            <person name="Antonio M."/>
            <person name="Oren A."/>
            <person name="Chaudhuri R.R."/>
            <person name="La Ragione R."/>
            <person name="Hildebrand F."/>
            <person name="Pallen M.J."/>
        </authorList>
    </citation>
    <scope>NUCLEOTIDE SEQUENCE</scope>
    <source>
        <strain evidence="2">ChiGjej2B2-19336</strain>
    </source>
</reference>
<evidence type="ECO:0000256" key="1">
    <source>
        <dbReference type="ARBA" id="ARBA00006987"/>
    </source>
</evidence>
<dbReference type="InterPro" id="IPR042100">
    <property type="entry name" value="Bug_dom1"/>
</dbReference>
<dbReference type="Pfam" id="PF03401">
    <property type="entry name" value="TctC"/>
    <property type="match status" value="1"/>
</dbReference>